<comment type="caution">
    <text evidence="1">The sequence shown here is derived from an EMBL/GenBank/DDBJ whole genome shotgun (WGS) entry which is preliminary data.</text>
</comment>
<dbReference type="Proteomes" id="UP000282574">
    <property type="component" value="Unassembled WGS sequence"/>
</dbReference>
<dbReference type="AlphaFoldDB" id="A0AB37UG46"/>
<name>A0AB37UG46_9CYAN</name>
<protein>
    <recommendedName>
        <fullName evidence="3">DUF5678 domain-containing protein</fullName>
    </recommendedName>
</protein>
<dbReference type="EMBL" id="RSCK01000040">
    <property type="protein sequence ID" value="RUT10573.1"/>
    <property type="molecule type" value="Genomic_DNA"/>
</dbReference>
<sequence>MSAVLTIEQIRQQYVDEWILIAYTHLDEEMNVLAGEVLAHSKQRDEVYEAFDSRLGRAVAVEYTGSIPEDVAYLL</sequence>
<evidence type="ECO:0008006" key="3">
    <source>
        <dbReference type="Google" id="ProtNLM"/>
    </source>
</evidence>
<evidence type="ECO:0000313" key="1">
    <source>
        <dbReference type="EMBL" id="RUT10573.1"/>
    </source>
</evidence>
<proteinExistence type="predicted"/>
<accession>A0AB37UG46</accession>
<keyword evidence="2" id="KW-1185">Reference proteome</keyword>
<evidence type="ECO:0000313" key="2">
    <source>
        <dbReference type="Proteomes" id="UP000282574"/>
    </source>
</evidence>
<gene>
    <name evidence="1" type="ORF">DSM107010_41400</name>
</gene>
<organism evidence="1 2">
    <name type="scientific">Chroococcidiopsis cubana SAG 39.79</name>
    <dbReference type="NCBI Taxonomy" id="388085"/>
    <lineage>
        <taxon>Bacteria</taxon>
        <taxon>Bacillati</taxon>
        <taxon>Cyanobacteriota</taxon>
        <taxon>Cyanophyceae</taxon>
        <taxon>Chroococcidiopsidales</taxon>
        <taxon>Chroococcidiopsidaceae</taxon>
        <taxon>Chroococcidiopsis</taxon>
    </lineage>
</organism>
<dbReference type="RefSeq" id="WP_106166215.1">
    <property type="nucleotide sequence ID" value="NZ_JAVKZF010000004.1"/>
</dbReference>
<reference evidence="1 2" key="1">
    <citation type="journal article" date="2019" name="Genome Biol. Evol.">
        <title>Day and night: Metabolic profiles and evolutionary relationships of six axenic non-marine cyanobacteria.</title>
        <authorList>
            <person name="Will S.E."/>
            <person name="Henke P."/>
            <person name="Boedeker C."/>
            <person name="Huang S."/>
            <person name="Brinkmann H."/>
            <person name="Rohde M."/>
            <person name="Jarek M."/>
            <person name="Friedl T."/>
            <person name="Seufert S."/>
            <person name="Schumacher M."/>
            <person name="Overmann J."/>
            <person name="Neumann-Schaal M."/>
            <person name="Petersen J."/>
        </authorList>
    </citation>
    <scope>NUCLEOTIDE SEQUENCE [LARGE SCALE GENOMIC DNA]</scope>
    <source>
        <strain evidence="1 2">SAG 39.79</strain>
    </source>
</reference>